<proteinExistence type="inferred from homology"/>
<dbReference type="CDD" id="cd00488">
    <property type="entry name" value="PCD_DCoH"/>
    <property type="match status" value="1"/>
</dbReference>
<dbReference type="PANTHER" id="PTHR12599:SF0">
    <property type="entry name" value="PTERIN-4-ALPHA-CARBINOLAMINE DEHYDRATASE"/>
    <property type="match status" value="1"/>
</dbReference>
<evidence type="ECO:0000256" key="2">
    <source>
        <dbReference type="ARBA" id="ARBA00006472"/>
    </source>
</evidence>
<dbReference type="VEuPathDB" id="FungiDB:GMDG_06292"/>
<dbReference type="AlphaFoldDB" id="A0A177AE79"/>
<evidence type="ECO:0000256" key="1">
    <source>
        <dbReference type="ARBA" id="ARBA00001554"/>
    </source>
</evidence>
<protein>
    <recommendedName>
        <fullName evidence="3">4a-hydroxytetrahydrobiopterin dehydratase</fullName>
        <ecNumber evidence="3">4.2.1.96</ecNumber>
    </recommendedName>
    <alternativeName>
        <fullName evidence="5">4-alpha-hydroxy-tetrahydropterin dehydratase</fullName>
    </alternativeName>
</protein>
<dbReference type="Gene3D" id="3.30.1360.20">
    <property type="entry name" value="Transcriptional coactivator/pterin dehydratase"/>
    <property type="match status" value="1"/>
</dbReference>
<dbReference type="RefSeq" id="XP_024325658.1">
    <property type="nucleotide sequence ID" value="XM_024467121.1"/>
</dbReference>
<evidence type="ECO:0000313" key="6">
    <source>
        <dbReference type="EMBL" id="OAF60377.1"/>
    </source>
</evidence>
<dbReference type="GO" id="GO:0006729">
    <property type="term" value="P:tetrahydrobiopterin biosynthetic process"/>
    <property type="evidence" value="ECO:0007669"/>
    <property type="project" value="InterPro"/>
</dbReference>
<sequence length="216" mass="23423">MPRLSPSLLQAHRFTISRPLFAIPRHPRAHFPSPFRLPTRAMSSTTPPLPAITVSSNCDPDTVTAALPPLLERWSLTSSNAGLQRSFKFKTFKNTWAFMDAVAAEAARTKHHPEWSNVYNTTLIRWTTHHPPGLSSADIQMAQFCDTCAAEHDELPAEKPPAAVGTDVPAGEGGPLEALADGVVVEGGECCVPKYARKGVERVEGVVGEELHDKGP</sequence>
<dbReference type="eggNOG" id="KOG4073">
    <property type="taxonomic scope" value="Eukaryota"/>
</dbReference>
<comment type="catalytic activity">
    <reaction evidence="1">
        <text>(4aS,6R)-4a-hydroxy-L-erythro-5,6,7,8-tetrahydrobiopterin = (6R)-L-erythro-6,7-dihydrobiopterin + H2O</text>
        <dbReference type="Rhea" id="RHEA:11920"/>
        <dbReference type="ChEBI" id="CHEBI:15377"/>
        <dbReference type="ChEBI" id="CHEBI:15642"/>
        <dbReference type="ChEBI" id="CHEBI:43120"/>
        <dbReference type="EC" id="4.2.1.96"/>
    </reaction>
</comment>
<dbReference type="EMBL" id="KV441391">
    <property type="protein sequence ID" value="OAF60377.1"/>
    <property type="molecule type" value="Genomic_DNA"/>
</dbReference>
<reference evidence="6" key="1">
    <citation type="submission" date="2016-03" db="EMBL/GenBank/DDBJ databases">
        <title>Updated assembly of Pseudogymnoascus destructans, the fungus causing white-nose syndrome of bats.</title>
        <authorList>
            <person name="Palmer J.M."/>
            <person name="Drees K.P."/>
            <person name="Foster J.T."/>
            <person name="Lindner D.L."/>
        </authorList>
    </citation>
    <scope>NUCLEOTIDE SEQUENCE [LARGE SCALE GENOMIC DNA]</scope>
    <source>
        <strain evidence="6">20631-21</strain>
    </source>
</reference>
<organism evidence="6">
    <name type="scientific">Pseudogymnoascus destructans</name>
    <dbReference type="NCBI Taxonomy" id="655981"/>
    <lineage>
        <taxon>Eukaryota</taxon>
        <taxon>Fungi</taxon>
        <taxon>Dikarya</taxon>
        <taxon>Ascomycota</taxon>
        <taxon>Pezizomycotina</taxon>
        <taxon>Leotiomycetes</taxon>
        <taxon>Thelebolales</taxon>
        <taxon>Thelebolaceae</taxon>
        <taxon>Pseudogymnoascus</taxon>
    </lineage>
</organism>
<dbReference type="EC" id="4.2.1.96" evidence="3"/>
<name>A0A177AE79_9PEZI</name>
<dbReference type="PANTHER" id="PTHR12599">
    <property type="entry name" value="PTERIN-4-ALPHA-CARBINOLAMINE DEHYDRATASE"/>
    <property type="match status" value="1"/>
</dbReference>
<evidence type="ECO:0000256" key="4">
    <source>
        <dbReference type="ARBA" id="ARBA00023239"/>
    </source>
</evidence>
<dbReference type="SUPFAM" id="SSF55248">
    <property type="entry name" value="PCD-like"/>
    <property type="match status" value="1"/>
</dbReference>
<accession>A0A177AE79</accession>
<dbReference type="Pfam" id="PF01329">
    <property type="entry name" value="Pterin_4a"/>
    <property type="match status" value="1"/>
</dbReference>
<dbReference type="Proteomes" id="UP000077154">
    <property type="component" value="Unassembled WGS sequence"/>
</dbReference>
<dbReference type="GeneID" id="36286551"/>
<dbReference type="GO" id="GO:0008124">
    <property type="term" value="F:4-alpha-hydroxytetrahydrobiopterin dehydratase activity"/>
    <property type="evidence" value="ECO:0007669"/>
    <property type="project" value="UniProtKB-EC"/>
</dbReference>
<evidence type="ECO:0000256" key="3">
    <source>
        <dbReference type="ARBA" id="ARBA00013252"/>
    </source>
</evidence>
<gene>
    <name evidence="6" type="ORF">VC83_03475</name>
</gene>
<dbReference type="InterPro" id="IPR036428">
    <property type="entry name" value="PCD_sf"/>
</dbReference>
<evidence type="ECO:0000256" key="5">
    <source>
        <dbReference type="ARBA" id="ARBA00030497"/>
    </source>
</evidence>
<dbReference type="OrthoDB" id="277398at2759"/>
<comment type="similarity">
    <text evidence="2">Belongs to the pterin-4-alpha-carbinolamine dehydratase family.</text>
</comment>
<dbReference type="InterPro" id="IPR001533">
    <property type="entry name" value="Pterin_deHydtase"/>
</dbReference>
<keyword evidence="4" id="KW-0456">Lyase</keyword>